<feature type="transmembrane region" description="Helical" evidence="1">
    <location>
        <begin position="6"/>
        <end position="24"/>
    </location>
</feature>
<evidence type="ECO:0000313" key="2">
    <source>
        <dbReference type="EMBL" id="MDM5271523.1"/>
    </source>
</evidence>
<name>A0ABT7QXG6_9BACT</name>
<evidence type="ECO:0000256" key="1">
    <source>
        <dbReference type="SAM" id="Phobius"/>
    </source>
</evidence>
<accession>A0ABT7QXG6</accession>
<dbReference type="Proteomes" id="UP001169069">
    <property type="component" value="Unassembled WGS sequence"/>
</dbReference>
<sequence length="446" mass="49903">MSLKQVGLGVISIAIAAVLYYVSVGSSKLTQELKAEVDKELHTLRSQGFGIEERKVSKNKEHFEIVFNDTAKIANYLNTQGASLTDEESASFKGMKIGVDLTYLKDNYSSISFDLYPTALPITLTQGKLSTEDKETLARINTLFDKKAFLMHIDINIMLNAFKGYIKDIDETFSEPGGKVIMQMKAMHFNGEMDTEKVISVDQTLESFLINAEDELLIQLLGLKSHYQLTGPSRYDITGRYSMEKISFEDASNESITINNLEVNTTTILQNDLAKSEVSSTIETITVTEEKKTSKITDLVLDMKVSNLDIKSFEALQQVDPAEQQQIDKLVQEIISKGLSIEILKLSVNKLYTQHKEMDGFSLKAKVDIDKNLKLADLQANPMLGLTAVQADLNLTFSETLHTFIAQQPEALITMMMFQPKEKNGNKTYQIKLENGMLSINGVLMQ</sequence>
<keyword evidence="1" id="KW-0812">Transmembrane</keyword>
<gene>
    <name evidence="2" type="ORF">PGH07_05000</name>
</gene>
<dbReference type="RefSeq" id="WP_289413026.1">
    <property type="nucleotide sequence ID" value="NZ_JAQIBD010000001.1"/>
</dbReference>
<reference evidence="2" key="1">
    <citation type="submission" date="2023-01" db="EMBL/GenBank/DDBJ databases">
        <title>Sulfurovum sp. zt1-1 genome assembly.</title>
        <authorList>
            <person name="Wang J."/>
        </authorList>
    </citation>
    <scope>NUCLEOTIDE SEQUENCE</scope>
    <source>
        <strain evidence="2">Zt1-1</strain>
    </source>
</reference>
<proteinExistence type="predicted"/>
<comment type="caution">
    <text evidence="2">The sequence shown here is derived from an EMBL/GenBank/DDBJ whole genome shotgun (WGS) entry which is preliminary data.</text>
</comment>
<evidence type="ECO:0008006" key="4">
    <source>
        <dbReference type="Google" id="ProtNLM"/>
    </source>
</evidence>
<dbReference type="EMBL" id="JAQIBD010000001">
    <property type="protein sequence ID" value="MDM5271523.1"/>
    <property type="molecule type" value="Genomic_DNA"/>
</dbReference>
<keyword evidence="1" id="KW-1133">Transmembrane helix</keyword>
<keyword evidence="3" id="KW-1185">Reference proteome</keyword>
<organism evidence="2 3">
    <name type="scientific">Sulfurovum zhangzhouensis</name>
    <dbReference type="NCBI Taxonomy" id="3019067"/>
    <lineage>
        <taxon>Bacteria</taxon>
        <taxon>Pseudomonadati</taxon>
        <taxon>Campylobacterota</taxon>
        <taxon>Epsilonproteobacteria</taxon>
        <taxon>Campylobacterales</taxon>
        <taxon>Sulfurovaceae</taxon>
        <taxon>Sulfurovum</taxon>
    </lineage>
</organism>
<keyword evidence="1" id="KW-0472">Membrane</keyword>
<protein>
    <recommendedName>
        <fullName evidence="4">DUF945 domain-containing protein</fullName>
    </recommendedName>
</protein>
<evidence type="ECO:0000313" key="3">
    <source>
        <dbReference type="Proteomes" id="UP001169069"/>
    </source>
</evidence>